<dbReference type="GO" id="GO:0000976">
    <property type="term" value="F:transcription cis-regulatory region binding"/>
    <property type="evidence" value="ECO:0007669"/>
    <property type="project" value="TreeGrafter"/>
</dbReference>
<dbReference type="GO" id="GO:0003700">
    <property type="term" value="F:DNA-binding transcription factor activity"/>
    <property type="evidence" value="ECO:0007669"/>
    <property type="project" value="TreeGrafter"/>
</dbReference>
<proteinExistence type="predicted"/>
<dbReference type="Proteomes" id="UP000626244">
    <property type="component" value="Unassembled WGS sequence"/>
</dbReference>
<evidence type="ECO:0000256" key="2">
    <source>
        <dbReference type="ARBA" id="ARBA00023015"/>
    </source>
</evidence>
<dbReference type="PROSITE" id="PS50943">
    <property type="entry name" value="HTH_CROC1"/>
    <property type="match status" value="1"/>
</dbReference>
<evidence type="ECO:0000313" key="8">
    <source>
        <dbReference type="Proteomes" id="UP000626244"/>
    </source>
</evidence>
<dbReference type="PROSITE" id="PS00356">
    <property type="entry name" value="HTH_LACI_1"/>
    <property type="match status" value="1"/>
</dbReference>
<dbReference type="SUPFAM" id="SSF53822">
    <property type="entry name" value="Periplasmic binding protein-like I"/>
    <property type="match status" value="1"/>
</dbReference>
<keyword evidence="3" id="KW-0238">DNA-binding</keyword>
<feature type="domain" description="HTH lacI-type" evidence="5">
    <location>
        <begin position="3"/>
        <end position="57"/>
    </location>
</feature>
<dbReference type="AlphaFoldDB" id="A0A8J3EY92"/>
<dbReference type="EMBL" id="BMHB01000001">
    <property type="protein sequence ID" value="GGI13972.1"/>
    <property type="molecule type" value="Genomic_DNA"/>
</dbReference>
<evidence type="ECO:0000256" key="4">
    <source>
        <dbReference type="ARBA" id="ARBA00023163"/>
    </source>
</evidence>
<keyword evidence="4" id="KW-0804">Transcription</keyword>
<gene>
    <name evidence="7" type="ORF">GCM10007380_20610</name>
</gene>
<dbReference type="PRINTS" id="PR00036">
    <property type="entry name" value="HTHLACI"/>
</dbReference>
<dbReference type="PANTHER" id="PTHR30146:SF95">
    <property type="entry name" value="RIBOSE OPERON REPRESSOR"/>
    <property type="match status" value="1"/>
</dbReference>
<dbReference type="CDD" id="cd06291">
    <property type="entry name" value="PBP1_Qymf-like"/>
    <property type="match status" value="1"/>
</dbReference>
<evidence type="ECO:0000256" key="3">
    <source>
        <dbReference type="ARBA" id="ARBA00023125"/>
    </source>
</evidence>
<dbReference type="InterPro" id="IPR001387">
    <property type="entry name" value="Cro/C1-type_HTH"/>
</dbReference>
<dbReference type="InterPro" id="IPR046335">
    <property type="entry name" value="LacI/GalR-like_sensor"/>
</dbReference>
<dbReference type="RefSeq" id="WP_087998427.1">
    <property type="nucleotide sequence ID" value="NZ_BMHB01000001.1"/>
</dbReference>
<keyword evidence="8" id="KW-1185">Reference proteome</keyword>
<dbReference type="Pfam" id="PF00356">
    <property type="entry name" value="LacI"/>
    <property type="match status" value="1"/>
</dbReference>
<reference evidence="8" key="1">
    <citation type="journal article" date="2019" name="Int. J. Syst. Evol. Microbiol.">
        <title>The Global Catalogue of Microorganisms (GCM) 10K type strain sequencing project: providing services to taxonomists for standard genome sequencing and annotation.</title>
        <authorList>
            <consortium name="The Broad Institute Genomics Platform"/>
            <consortium name="The Broad Institute Genome Sequencing Center for Infectious Disease"/>
            <person name="Wu L."/>
            <person name="Ma J."/>
        </authorList>
    </citation>
    <scope>NUCLEOTIDE SEQUENCE [LARGE SCALE GENOMIC DNA]</scope>
    <source>
        <strain evidence="8">CGMCC 1.14993</strain>
    </source>
</reference>
<comment type="caution">
    <text evidence="7">The sequence shown here is derived from an EMBL/GenBank/DDBJ whole genome shotgun (WGS) entry which is preliminary data.</text>
</comment>
<evidence type="ECO:0000313" key="7">
    <source>
        <dbReference type="EMBL" id="GGI13972.1"/>
    </source>
</evidence>
<accession>A0A8J3EY92</accession>
<dbReference type="Gene3D" id="3.40.50.2300">
    <property type="match status" value="2"/>
</dbReference>
<dbReference type="OrthoDB" id="9796186at2"/>
<sequence length="331" mass="37686">MRATIKDVAKLAGVSVASISRYLNNKGYISDVTKEKIKQAIHELNYQPNEVARALFKRQTKTIGVIIPNIRIYFFAELVNYIEYFASKIGFRIMLCNTDYSSEREKEYLEMLKNHQIDGIILASHTLPVEKYKSLQLPVVSIDRYLDDTIPLITSDNELGGKLAAEKLYQSGCRKVGYFGLMNDKQNVTTIRYESFKKYCDEFGLEVIAEQPEYKKDINGQKHSDLELVRNYLASHKKLEGLFTVDPLALAAIRVCQENGVKIPTDFQIIGYDDLAFAEMTFPSITTIKQPISQQAEHAISKLLQLMNGEEVPSRTILPVELIERESTINI</sequence>
<keyword evidence="2" id="KW-0805">Transcription regulation</keyword>
<dbReference type="SMART" id="SM00354">
    <property type="entry name" value="HTH_LACI"/>
    <property type="match status" value="1"/>
</dbReference>
<evidence type="ECO:0000259" key="5">
    <source>
        <dbReference type="PROSITE" id="PS50932"/>
    </source>
</evidence>
<evidence type="ECO:0000259" key="6">
    <source>
        <dbReference type="PROSITE" id="PS50943"/>
    </source>
</evidence>
<dbReference type="PANTHER" id="PTHR30146">
    <property type="entry name" value="LACI-RELATED TRANSCRIPTIONAL REPRESSOR"/>
    <property type="match status" value="1"/>
</dbReference>
<protein>
    <submittedName>
        <fullName evidence="7">LacI family transcriptional regulator</fullName>
    </submittedName>
</protein>
<evidence type="ECO:0000256" key="1">
    <source>
        <dbReference type="ARBA" id="ARBA00022491"/>
    </source>
</evidence>
<keyword evidence="1" id="KW-0678">Repressor</keyword>
<dbReference type="PROSITE" id="PS50932">
    <property type="entry name" value="HTH_LACI_2"/>
    <property type="match status" value="1"/>
</dbReference>
<dbReference type="Pfam" id="PF13377">
    <property type="entry name" value="Peripla_BP_3"/>
    <property type="match status" value="1"/>
</dbReference>
<feature type="domain" description="HTH cro/C1-type" evidence="6">
    <location>
        <begin position="4"/>
        <end position="47"/>
    </location>
</feature>
<name>A0A8J3EY92_9BACI</name>
<dbReference type="CDD" id="cd01392">
    <property type="entry name" value="HTH_LacI"/>
    <property type="match status" value="1"/>
</dbReference>
<dbReference type="InterPro" id="IPR028082">
    <property type="entry name" value="Peripla_BP_I"/>
</dbReference>
<organism evidence="7 8">
    <name type="scientific">Gottfriedia solisilvae</name>
    <dbReference type="NCBI Taxonomy" id="1516104"/>
    <lineage>
        <taxon>Bacteria</taxon>
        <taxon>Bacillati</taxon>
        <taxon>Bacillota</taxon>
        <taxon>Bacilli</taxon>
        <taxon>Bacillales</taxon>
        <taxon>Bacillaceae</taxon>
        <taxon>Gottfriedia</taxon>
    </lineage>
</organism>
<dbReference type="Gene3D" id="1.10.260.40">
    <property type="entry name" value="lambda repressor-like DNA-binding domains"/>
    <property type="match status" value="1"/>
</dbReference>
<dbReference type="SUPFAM" id="SSF47413">
    <property type="entry name" value="lambda repressor-like DNA-binding domains"/>
    <property type="match status" value="1"/>
</dbReference>
<dbReference type="InterPro" id="IPR000843">
    <property type="entry name" value="HTH_LacI"/>
</dbReference>
<dbReference type="InterPro" id="IPR010982">
    <property type="entry name" value="Lambda_DNA-bd_dom_sf"/>
</dbReference>